<evidence type="ECO:0000313" key="4">
    <source>
        <dbReference type="EMBL" id="NKX42957.1"/>
    </source>
</evidence>
<name>A0A7X6JV44_9RHOB</name>
<dbReference type="GO" id="GO:0008879">
    <property type="term" value="F:glucose-1-phosphate thymidylyltransferase activity"/>
    <property type="evidence" value="ECO:0007669"/>
    <property type="project" value="InterPro"/>
</dbReference>
<evidence type="ECO:0000313" key="5">
    <source>
        <dbReference type="Proteomes" id="UP000526408"/>
    </source>
</evidence>
<dbReference type="Gene3D" id="3.90.550.10">
    <property type="entry name" value="Spore Coat Polysaccharide Biosynthesis Protein SpsA, Chain A"/>
    <property type="match status" value="1"/>
</dbReference>
<dbReference type="Proteomes" id="UP000526408">
    <property type="component" value="Unassembled WGS sequence"/>
</dbReference>
<keyword evidence="1 4" id="KW-0808">Transferase</keyword>
<dbReference type="SUPFAM" id="SSF53448">
    <property type="entry name" value="Nucleotide-diphospho-sugar transferases"/>
    <property type="match status" value="1"/>
</dbReference>
<organism evidence="4 5">
    <name type="scientific">Roseicyclus persicicus</name>
    <dbReference type="NCBI Taxonomy" id="2650661"/>
    <lineage>
        <taxon>Bacteria</taxon>
        <taxon>Pseudomonadati</taxon>
        <taxon>Pseudomonadota</taxon>
        <taxon>Alphaproteobacteria</taxon>
        <taxon>Rhodobacterales</taxon>
        <taxon>Roseobacteraceae</taxon>
        <taxon>Roseicyclus</taxon>
    </lineage>
</organism>
<proteinExistence type="predicted"/>
<dbReference type="PANTHER" id="PTHR43532:SF1">
    <property type="entry name" value="GLUCOSE-1-PHOSPHATE THYMIDYLYLTRANSFERASE 1"/>
    <property type="match status" value="1"/>
</dbReference>
<keyword evidence="3" id="KW-0460">Magnesium</keyword>
<reference evidence="4 5" key="1">
    <citation type="submission" date="2020-04" db="EMBL/GenBank/DDBJ databases">
        <authorList>
            <person name="Yoon J."/>
        </authorList>
    </citation>
    <scope>NUCLEOTIDE SEQUENCE [LARGE SCALE GENOMIC DNA]</scope>
    <source>
        <strain evidence="4 5">KMU-115</strain>
    </source>
</reference>
<dbReference type="AlphaFoldDB" id="A0A7X6JV44"/>
<evidence type="ECO:0000256" key="1">
    <source>
        <dbReference type="ARBA" id="ARBA00022679"/>
    </source>
</evidence>
<comment type="caution">
    <text evidence="4">The sequence shown here is derived from an EMBL/GenBank/DDBJ whole genome shotgun (WGS) entry which is preliminary data.</text>
</comment>
<evidence type="ECO:0000256" key="3">
    <source>
        <dbReference type="ARBA" id="ARBA00022842"/>
    </source>
</evidence>
<sequence>TGTHASLLDAGNFVRTLEQRQGMQTGSPDEIAYAQGWISADHLAKRARMFGKNDYGRYLKSLL</sequence>
<feature type="non-terminal residue" evidence="4">
    <location>
        <position position="1"/>
    </location>
</feature>
<evidence type="ECO:0000256" key="2">
    <source>
        <dbReference type="ARBA" id="ARBA00022695"/>
    </source>
</evidence>
<dbReference type="EMBL" id="JAAZQQ010000001">
    <property type="protein sequence ID" value="NKX42957.1"/>
    <property type="molecule type" value="Genomic_DNA"/>
</dbReference>
<dbReference type="PANTHER" id="PTHR43532">
    <property type="entry name" value="GLUCOSE-1-PHOSPHATE THYMIDYLYLTRANSFERASE"/>
    <property type="match status" value="1"/>
</dbReference>
<protein>
    <submittedName>
        <fullName evidence="4">Glucose-1-phosphate thymidylyltransferase</fullName>
    </submittedName>
</protein>
<keyword evidence="2" id="KW-0548">Nucleotidyltransferase</keyword>
<dbReference type="InterPro" id="IPR029044">
    <property type="entry name" value="Nucleotide-diphossugar_trans"/>
</dbReference>
<keyword evidence="5" id="KW-1185">Reference proteome</keyword>
<accession>A0A7X6JV44</accession>
<dbReference type="InterPro" id="IPR005907">
    <property type="entry name" value="G1P_thy_trans_s"/>
</dbReference>
<gene>
    <name evidence="4" type="ORF">HCU73_00005</name>
</gene>